<dbReference type="STRING" id="490188.SAMN04488068_2713"/>
<evidence type="ECO:0000313" key="14">
    <source>
        <dbReference type="Proteomes" id="UP000199758"/>
    </source>
</evidence>
<dbReference type="InterPro" id="IPR050838">
    <property type="entry name" value="Ketopantoate_reductase"/>
</dbReference>
<evidence type="ECO:0000313" key="13">
    <source>
        <dbReference type="EMBL" id="SHH15303.1"/>
    </source>
</evidence>
<evidence type="ECO:0000256" key="2">
    <source>
        <dbReference type="ARBA" id="ARBA00007870"/>
    </source>
</evidence>
<dbReference type="InterPro" id="IPR003710">
    <property type="entry name" value="ApbA"/>
</dbReference>
<protein>
    <recommendedName>
        <fullName evidence="4 10">2-dehydropantoate 2-reductase</fullName>
        <ecNumber evidence="3 10">1.1.1.169</ecNumber>
    </recommendedName>
    <alternativeName>
        <fullName evidence="8 10">Ketopantoate reductase</fullName>
    </alternativeName>
</protein>
<keyword evidence="14" id="KW-1185">Reference proteome</keyword>
<organism evidence="13 14">
    <name type="scientific">Hydrocarboniphaga daqingensis</name>
    <dbReference type="NCBI Taxonomy" id="490188"/>
    <lineage>
        <taxon>Bacteria</taxon>
        <taxon>Pseudomonadati</taxon>
        <taxon>Pseudomonadota</taxon>
        <taxon>Gammaproteobacteria</taxon>
        <taxon>Nevskiales</taxon>
        <taxon>Nevskiaceae</taxon>
        <taxon>Hydrocarboniphaga</taxon>
    </lineage>
</organism>
<dbReference type="GO" id="GO:0050661">
    <property type="term" value="F:NADP binding"/>
    <property type="evidence" value="ECO:0007669"/>
    <property type="project" value="TreeGrafter"/>
</dbReference>
<comment type="similarity">
    <text evidence="2 10">Belongs to the ketopantoate reductase family.</text>
</comment>
<evidence type="ECO:0000256" key="5">
    <source>
        <dbReference type="ARBA" id="ARBA00022655"/>
    </source>
</evidence>
<dbReference type="Pfam" id="PF08546">
    <property type="entry name" value="ApbA_C"/>
    <property type="match status" value="1"/>
</dbReference>
<feature type="domain" description="Ketopantoate reductase C-terminal" evidence="12">
    <location>
        <begin position="177"/>
        <end position="317"/>
    </location>
</feature>
<dbReference type="InterPro" id="IPR036291">
    <property type="entry name" value="NAD(P)-bd_dom_sf"/>
</dbReference>
<dbReference type="PANTHER" id="PTHR43765">
    <property type="entry name" value="2-DEHYDROPANTOATE 2-REDUCTASE-RELATED"/>
    <property type="match status" value="1"/>
</dbReference>
<evidence type="ECO:0000256" key="6">
    <source>
        <dbReference type="ARBA" id="ARBA00022857"/>
    </source>
</evidence>
<proteinExistence type="inferred from homology"/>
<dbReference type="InterPro" id="IPR013752">
    <property type="entry name" value="KPA_reductase"/>
</dbReference>
<dbReference type="NCBIfam" id="NF006083">
    <property type="entry name" value="PRK08229.1"/>
    <property type="match status" value="1"/>
</dbReference>
<dbReference type="Pfam" id="PF02558">
    <property type="entry name" value="ApbA"/>
    <property type="match status" value="1"/>
</dbReference>
<dbReference type="SUPFAM" id="SSF48179">
    <property type="entry name" value="6-phosphogluconate dehydrogenase C-terminal domain-like"/>
    <property type="match status" value="1"/>
</dbReference>
<dbReference type="GO" id="GO:0015940">
    <property type="term" value="P:pantothenate biosynthetic process"/>
    <property type="evidence" value="ECO:0007669"/>
    <property type="project" value="UniProtKB-UniPathway"/>
</dbReference>
<evidence type="ECO:0000256" key="3">
    <source>
        <dbReference type="ARBA" id="ARBA00013014"/>
    </source>
</evidence>
<dbReference type="SUPFAM" id="SSF51735">
    <property type="entry name" value="NAD(P)-binding Rossmann-fold domains"/>
    <property type="match status" value="1"/>
</dbReference>
<dbReference type="OrthoDB" id="6530772at2"/>
<evidence type="ECO:0000256" key="7">
    <source>
        <dbReference type="ARBA" id="ARBA00023002"/>
    </source>
</evidence>
<dbReference type="Gene3D" id="1.10.1040.10">
    <property type="entry name" value="N-(1-d-carboxylethyl)-l-norvaline Dehydrogenase, domain 2"/>
    <property type="match status" value="1"/>
</dbReference>
<evidence type="ECO:0000256" key="10">
    <source>
        <dbReference type="RuleBase" id="RU362068"/>
    </source>
</evidence>
<evidence type="ECO:0000259" key="11">
    <source>
        <dbReference type="Pfam" id="PF02558"/>
    </source>
</evidence>
<dbReference type="UniPathway" id="UPA00028">
    <property type="reaction ID" value="UER00004"/>
</dbReference>
<dbReference type="NCBIfam" id="TIGR00745">
    <property type="entry name" value="apbA_panE"/>
    <property type="match status" value="1"/>
</dbReference>
<sequence length="344" mass="36441">MTVKVAVVGAGNIGCAIGVQLLHAGLDATLIARPQIAADIAANGLRLSDYRGQQWHRTGSQVPVSTTLDAAREATLVLLAVKCADVHATADALAPQLRRDALVVCLQNGIGSAERARARLPGQPVVSAIVPYNVARLGPGAYHIGTEGQLLFEAHPQLRPLVEALANRGIGTELRDDFVAVQWGKLLLNLNNAVNALSGLPLKAELSQRDFRRCLALAQREALATLQAAAIQPAKLTPIAPRWLPTLLSVPDAVFRVAARKMLAIDPLARSSMADDLQRGRATEVDYLNGAVVELARRLGREAPVNQRLQALVHAAEQGGSHHWSAAALLAQLSASPSPHTPIA</sequence>
<dbReference type="GO" id="GO:0005737">
    <property type="term" value="C:cytoplasm"/>
    <property type="evidence" value="ECO:0007669"/>
    <property type="project" value="TreeGrafter"/>
</dbReference>
<dbReference type="InterPro" id="IPR013328">
    <property type="entry name" value="6PGD_dom2"/>
</dbReference>
<dbReference type="EC" id="1.1.1.169" evidence="3 10"/>
<dbReference type="GO" id="GO:0008677">
    <property type="term" value="F:2-dehydropantoate 2-reductase activity"/>
    <property type="evidence" value="ECO:0007669"/>
    <property type="project" value="UniProtKB-EC"/>
</dbReference>
<dbReference type="Proteomes" id="UP000199758">
    <property type="component" value="Unassembled WGS sequence"/>
</dbReference>
<comment type="function">
    <text evidence="10">Catalyzes the NADPH-dependent reduction of ketopantoate into pantoic acid.</text>
</comment>
<keyword evidence="7 10" id="KW-0560">Oxidoreductase</keyword>
<evidence type="ECO:0000256" key="1">
    <source>
        <dbReference type="ARBA" id="ARBA00004994"/>
    </source>
</evidence>
<comment type="catalytic activity">
    <reaction evidence="9 10">
        <text>(R)-pantoate + NADP(+) = 2-dehydropantoate + NADPH + H(+)</text>
        <dbReference type="Rhea" id="RHEA:16233"/>
        <dbReference type="ChEBI" id="CHEBI:11561"/>
        <dbReference type="ChEBI" id="CHEBI:15378"/>
        <dbReference type="ChEBI" id="CHEBI:15980"/>
        <dbReference type="ChEBI" id="CHEBI:57783"/>
        <dbReference type="ChEBI" id="CHEBI:58349"/>
        <dbReference type="EC" id="1.1.1.169"/>
    </reaction>
</comment>
<evidence type="ECO:0000256" key="8">
    <source>
        <dbReference type="ARBA" id="ARBA00032024"/>
    </source>
</evidence>
<evidence type="ECO:0000256" key="4">
    <source>
        <dbReference type="ARBA" id="ARBA00019465"/>
    </source>
</evidence>
<accession>A0A1M5QP15</accession>
<keyword evidence="6 10" id="KW-0521">NADP</keyword>
<name>A0A1M5QP15_9GAMM</name>
<comment type="pathway">
    <text evidence="1 10">Cofactor biosynthesis; (R)-pantothenate biosynthesis; (R)-pantoate from 3-methyl-2-oxobutanoate: step 2/2.</text>
</comment>
<keyword evidence="5 10" id="KW-0566">Pantothenate biosynthesis</keyword>
<dbReference type="InterPro" id="IPR008927">
    <property type="entry name" value="6-PGluconate_DH-like_C_sf"/>
</dbReference>
<dbReference type="InterPro" id="IPR013332">
    <property type="entry name" value="KPR_N"/>
</dbReference>
<dbReference type="PANTHER" id="PTHR43765:SF2">
    <property type="entry name" value="2-DEHYDROPANTOATE 2-REDUCTASE"/>
    <property type="match status" value="1"/>
</dbReference>
<dbReference type="EMBL" id="FQWZ01000006">
    <property type="protein sequence ID" value="SHH15303.1"/>
    <property type="molecule type" value="Genomic_DNA"/>
</dbReference>
<evidence type="ECO:0000259" key="12">
    <source>
        <dbReference type="Pfam" id="PF08546"/>
    </source>
</evidence>
<dbReference type="RefSeq" id="WP_072898194.1">
    <property type="nucleotide sequence ID" value="NZ_FQWZ01000006.1"/>
</dbReference>
<evidence type="ECO:0000256" key="9">
    <source>
        <dbReference type="ARBA" id="ARBA00048793"/>
    </source>
</evidence>
<dbReference type="AlphaFoldDB" id="A0A1M5QP15"/>
<gene>
    <name evidence="13" type="ORF">SAMN04488068_2713</name>
</gene>
<dbReference type="Gene3D" id="3.40.50.720">
    <property type="entry name" value="NAD(P)-binding Rossmann-like Domain"/>
    <property type="match status" value="1"/>
</dbReference>
<feature type="domain" description="Ketopantoate reductase N-terminal" evidence="11">
    <location>
        <begin position="5"/>
        <end position="156"/>
    </location>
</feature>
<reference evidence="13 14" key="1">
    <citation type="submission" date="2016-11" db="EMBL/GenBank/DDBJ databases">
        <authorList>
            <person name="Jaros S."/>
            <person name="Januszkiewicz K."/>
            <person name="Wedrychowicz H."/>
        </authorList>
    </citation>
    <scope>NUCLEOTIDE SEQUENCE [LARGE SCALE GENOMIC DNA]</scope>
    <source>
        <strain evidence="13 14">CGMCC 1.7049</strain>
    </source>
</reference>